<gene>
    <name evidence="2" type="ORF">J122_3861</name>
</gene>
<protein>
    <submittedName>
        <fullName evidence="2">MSHA biogenesis protein MshO</fullName>
    </submittedName>
</protein>
<comment type="caution">
    <text evidence="2">The sequence shown here is derived from an EMBL/GenBank/DDBJ whole genome shotgun (WGS) entry which is preliminary data.</text>
</comment>
<feature type="transmembrane region" description="Helical" evidence="1">
    <location>
        <begin position="12"/>
        <end position="32"/>
    </location>
</feature>
<evidence type="ECO:0000313" key="3">
    <source>
        <dbReference type="Proteomes" id="UP000070282"/>
    </source>
</evidence>
<proteinExistence type="predicted"/>
<dbReference type="RefSeq" id="WP_061333585.1">
    <property type="nucleotide sequence ID" value="NZ_LOCO01000032.1"/>
</dbReference>
<sequence>MRRQQGFTLVELVMVIVLLGIVATISVQFVALSTRGALDVSERQQRALQGVVISEQITREVREAFPLSVRENGECLEWLPVIAGTGYESLTTGPGFDEVSIVPFGRAVPAGARLVVYGYGSAQSDLYGTSNPGPVSPAIIAVADSDTTIELSASHRFRERSPEKRVYAITSPVSVCQVGQWLYRFSGYSPGSTQPSAAALNGAGGTREVMSANLVGGSFNLKVTPPSLQRAAVVNFEFELANLNGDETTRMSQEVQIRNVP</sequence>
<keyword evidence="1" id="KW-0472">Membrane</keyword>
<dbReference type="InterPro" id="IPR012902">
    <property type="entry name" value="N_methyl_site"/>
</dbReference>
<keyword evidence="1" id="KW-1133">Transmembrane helix</keyword>
<dbReference type="EMBL" id="LOCO01000032">
    <property type="protein sequence ID" value="KXO06638.1"/>
    <property type="molecule type" value="Genomic_DNA"/>
</dbReference>
<keyword evidence="1" id="KW-0812">Transmembrane</keyword>
<evidence type="ECO:0000313" key="2">
    <source>
        <dbReference type="EMBL" id="KXO06638.1"/>
    </source>
</evidence>
<keyword evidence="3" id="KW-1185">Reference proteome</keyword>
<accession>A0A137S2I9</accession>
<dbReference type="NCBIfam" id="TIGR02532">
    <property type="entry name" value="IV_pilin_GFxxxE"/>
    <property type="match status" value="1"/>
</dbReference>
<dbReference type="PROSITE" id="PS00409">
    <property type="entry name" value="PROKAR_NTER_METHYL"/>
    <property type="match status" value="1"/>
</dbReference>
<organism evidence="2 3">
    <name type="scientific">Marinobacter excellens LAMA 842</name>
    <dbReference type="NCBI Taxonomy" id="1306954"/>
    <lineage>
        <taxon>Bacteria</taxon>
        <taxon>Pseudomonadati</taxon>
        <taxon>Pseudomonadota</taxon>
        <taxon>Gammaproteobacteria</taxon>
        <taxon>Pseudomonadales</taxon>
        <taxon>Marinobacteraceae</taxon>
        <taxon>Marinobacter</taxon>
    </lineage>
</organism>
<dbReference type="InterPro" id="IPR045584">
    <property type="entry name" value="Pilin-like"/>
</dbReference>
<dbReference type="Pfam" id="PF07963">
    <property type="entry name" value="N_methyl"/>
    <property type="match status" value="1"/>
</dbReference>
<dbReference type="PATRIC" id="fig|1306954.6.peg.2696"/>
<evidence type="ECO:0000256" key="1">
    <source>
        <dbReference type="SAM" id="Phobius"/>
    </source>
</evidence>
<dbReference type="SUPFAM" id="SSF54523">
    <property type="entry name" value="Pili subunits"/>
    <property type="match status" value="1"/>
</dbReference>
<dbReference type="Proteomes" id="UP000070282">
    <property type="component" value="Unassembled WGS sequence"/>
</dbReference>
<dbReference type="AlphaFoldDB" id="A0A137S2I9"/>
<reference evidence="3" key="1">
    <citation type="submission" date="2015-12" db="EMBL/GenBank/DDBJ databases">
        <authorList>
            <person name="Lima A."/>
            <person name="Farahani Zayas N."/>
            <person name="Castro Da Silva M.A."/>
            <person name="Cabral A."/>
            <person name="Pessatti M.L."/>
        </authorList>
    </citation>
    <scope>NUCLEOTIDE SEQUENCE [LARGE SCALE GENOMIC DNA]</scope>
    <source>
        <strain evidence="3">LAMA 842</strain>
    </source>
</reference>
<name>A0A137S2I9_9GAMM</name>